<dbReference type="PANTHER" id="PTHR11161">
    <property type="entry name" value="O-ACYLTRANSFERASE"/>
    <property type="match status" value="1"/>
</dbReference>
<dbReference type="Pfam" id="PF20146">
    <property type="entry name" value="NRF"/>
    <property type="match status" value="1"/>
</dbReference>
<evidence type="ECO:0000313" key="4">
    <source>
        <dbReference type="EMBL" id="EDV53996.1"/>
    </source>
</evidence>
<reference evidence="4 5" key="2">
    <citation type="journal article" date="2008" name="Bioinformatics">
        <title>Assembly reconciliation.</title>
        <authorList>
            <person name="Zimin A.V."/>
            <person name="Smith D.R."/>
            <person name="Sutton G."/>
            <person name="Yorke J.A."/>
        </authorList>
    </citation>
    <scope>NUCLEOTIDE SEQUENCE [LARGE SCALE GENOMIC DNA]</scope>
    <source>
        <strain evidence="4 5">TSC#14021-0224.01</strain>
    </source>
</reference>
<dbReference type="KEGG" id="der:6554302"/>
<feature type="chain" id="PRO_5002796173" evidence="2">
    <location>
        <begin position="20"/>
        <end position="699"/>
    </location>
</feature>
<name>B3P7A7_DROER</name>
<dbReference type="AlphaFoldDB" id="B3P7A7"/>
<protein>
    <submittedName>
        <fullName evidence="4">GG12422</fullName>
    </submittedName>
</protein>
<reference evidence="4 5" key="1">
    <citation type="journal article" date="2007" name="Nature">
        <title>Evolution of genes and genomes on the Drosophila phylogeny.</title>
        <authorList>
            <consortium name="Drosophila 12 Genomes Consortium"/>
            <person name="Clark A.G."/>
            <person name="Eisen M.B."/>
            <person name="Smith D.R."/>
            <person name="Bergman C.M."/>
            <person name="Oliver B."/>
            <person name="Markow T.A."/>
            <person name="Kaufman T.C."/>
            <person name="Kellis M."/>
            <person name="Gelbart W."/>
            <person name="Iyer V.N."/>
            <person name="Pollard D.A."/>
            <person name="Sackton T.B."/>
            <person name="Larracuente A.M."/>
            <person name="Singh N.D."/>
            <person name="Abad J.P."/>
            <person name="Abt D.N."/>
            <person name="Adryan B."/>
            <person name="Aguade M."/>
            <person name="Akashi H."/>
            <person name="Anderson W.W."/>
            <person name="Aquadro C.F."/>
            <person name="Ardell D.H."/>
            <person name="Arguello R."/>
            <person name="Artieri C.G."/>
            <person name="Barbash D.A."/>
            <person name="Barker D."/>
            <person name="Barsanti P."/>
            <person name="Batterham P."/>
            <person name="Batzoglou S."/>
            <person name="Begun D."/>
            <person name="Bhutkar A."/>
            <person name="Blanco E."/>
            <person name="Bosak S.A."/>
            <person name="Bradley R.K."/>
            <person name="Brand A.D."/>
            <person name="Brent M.R."/>
            <person name="Brooks A.N."/>
            <person name="Brown R.H."/>
            <person name="Butlin R.K."/>
            <person name="Caggese C."/>
            <person name="Calvi B.R."/>
            <person name="Bernardo de Carvalho A."/>
            <person name="Caspi A."/>
            <person name="Castrezana S."/>
            <person name="Celniker S.E."/>
            <person name="Chang J.L."/>
            <person name="Chapple C."/>
            <person name="Chatterji S."/>
            <person name="Chinwalla A."/>
            <person name="Civetta A."/>
            <person name="Clifton S.W."/>
            <person name="Comeron J.M."/>
            <person name="Costello J.C."/>
            <person name="Coyne J.A."/>
            <person name="Daub J."/>
            <person name="David R.G."/>
            <person name="Delcher A.L."/>
            <person name="Delehaunty K."/>
            <person name="Do C.B."/>
            <person name="Ebling H."/>
            <person name="Edwards K."/>
            <person name="Eickbush T."/>
            <person name="Evans J.D."/>
            <person name="Filipski A."/>
            <person name="Findeiss S."/>
            <person name="Freyhult E."/>
            <person name="Fulton L."/>
            <person name="Fulton R."/>
            <person name="Garcia A.C."/>
            <person name="Gardiner A."/>
            <person name="Garfield D.A."/>
            <person name="Garvin B.E."/>
            <person name="Gibson G."/>
            <person name="Gilbert D."/>
            <person name="Gnerre S."/>
            <person name="Godfrey J."/>
            <person name="Good R."/>
            <person name="Gotea V."/>
            <person name="Gravely B."/>
            <person name="Greenberg A.J."/>
            <person name="Griffiths-Jones S."/>
            <person name="Gross S."/>
            <person name="Guigo R."/>
            <person name="Gustafson E.A."/>
            <person name="Haerty W."/>
            <person name="Hahn M.W."/>
            <person name="Halligan D.L."/>
            <person name="Halpern A.L."/>
            <person name="Halter G.M."/>
            <person name="Han M.V."/>
            <person name="Heger A."/>
            <person name="Hillier L."/>
            <person name="Hinrichs A.S."/>
            <person name="Holmes I."/>
            <person name="Hoskins R.A."/>
            <person name="Hubisz M.J."/>
            <person name="Hultmark D."/>
            <person name="Huntley M.A."/>
            <person name="Jaffe D.B."/>
            <person name="Jagadeeshan S."/>
            <person name="Jeck W.R."/>
            <person name="Johnson J."/>
            <person name="Jones C.D."/>
            <person name="Jordan W.C."/>
            <person name="Karpen G.H."/>
            <person name="Kataoka E."/>
            <person name="Keightley P.D."/>
            <person name="Kheradpour P."/>
            <person name="Kirkness E.F."/>
            <person name="Koerich L.B."/>
            <person name="Kristiansen K."/>
            <person name="Kudrna D."/>
            <person name="Kulathinal R.J."/>
            <person name="Kumar S."/>
            <person name="Kwok R."/>
            <person name="Lander E."/>
            <person name="Langley C.H."/>
            <person name="Lapoint R."/>
            <person name="Lazzaro B.P."/>
            <person name="Lee S.J."/>
            <person name="Levesque L."/>
            <person name="Li R."/>
            <person name="Lin C.F."/>
            <person name="Lin M.F."/>
            <person name="Lindblad-Toh K."/>
            <person name="Llopart A."/>
            <person name="Long M."/>
            <person name="Low L."/>
            <person name="Lozovsky E."/>
            <person name="Lu J."/>
            <person name="Luo M."/>
            <person name="Machado C.A."/>
            <person name="Makalowski W."/>
            <person name="Marzo M."/>
            <person name="Matsuda M."/>
            <person name="Matzkin L."/>
            <person name="McAllister B."/>
            <person name="McBride C.S."/>
            <person name="McKernan B."/>
            <person name="McKernan K."/>
            <person name="Mendez-Lago M."/>
            <person name="Minx P."/>
            <person name="Mollenhauer M.U."/>
            <person name="Montooth K."/>
            <person name="Mount S.M."/>
            <person name="Mu X."/>
            <person name="Myers E."/>
            <person name="Negre B."/>
            <person name="Newfeld S."/>
            <person name="Nielsen R."/>
            <person name="Noor M.A."/>
            <person name="O'Grady P."/>
            <person name="Pachter L."/>
            <person name="Papaceit M."/>
            <person name="Parisi M.J."/>
            <person name="Parisi M."/>
            <person name="Parts L."/>
            <person name="Pedersen J.S."/>
            <person name="Pesole G."/>
            <person name="Phillippy A.M."/>
            <person name="Ponting C.P."/>
            <person name="Pop M."/>
            <person name="Porcelli D."/>
            <person name="Powell J.R."/>
            <person name="Prohaska S."/>
            <person name="Pruitt K."/>
            <person name="Puig M."/>
            <person name="Quesneville H."/>
            <person name="Ram K.R."/>
            <person name="Rand D."/>
            <person name="Rasmussen M.D."/>
            <person name="Reed L.K."/>
            <person name="Reenan R."/>
            <person name="Reily A."/>
            <person name="Remington K.A."/>
            <person name="Rieger T.T."/>
            <person name="Ritchie M.G."/>
            <person name="Robin C."/>
            <person name="Rogers Y.H."/>
            <person name="Rohde C."/>
            <person name="Rozas J."/>
            <person name="Rubenfield M.J."/>
            <person name="Ruiz A."/>
            <person name="Russo S."/>
            <person name="Salzberg S.L."/>
            <person name="Sanchez-Gracia A."/>
            <person name="Saranga D.J."/>
            <person name="Sato H."/>
            <person name="Schaeffer S.W."/>
            <person name="Schatz M.C."/>
            <person name="Schlenke T."/>
            <person name="Schwartz R."/>
            <person name="Segarra C."/>
            <person name="Singh R.S."/>
            <person name="Sirot L."/>
            <person name="Sirota M."/>
            <person name="Sisneros N.B."/>
            <person name="Smith C.D."/>
            <person name="Smith T.F."/>
            <person name="Spieth J."/>
            <person name="Stage D.E."/>
            <person name="Stark A."/>
            <person name="Stephan W."/>
            <person name="Strausberg R.L."/>
            <person name="Strempel S."/>
            <person name="Sturgill D."/>
            <person name="Sutton G."/>
            <person name="Sutton G.G."/>
            <person name="Tao W."/>
            <person name="Teichmann S."/>
            <person name="Tobari Y.N."/>
            <person name="Tomimura Y."/>
            <person name="Tsolas J.M."/>
            <person name="Valente V.L."/>
            <person name="Venter E."/>
            <person name="Venter J.C."/>
            <person name="Vicario S."/>
            <person name="Vieira F.G."/>
            <person name="Vilella A.J."/>
            <person name="Villasante A."/>
            <person name="Walenz B."/>
            <person name="Wang J."/>
            <person name="Wasserman M."/>
            <person name="Watts T."/>
            <person name="Wilson D."/>
            <person name="Wilson R.K."/>
            <person name="Wing R.A."/>
            <person name="Wolfner M.F."/>
            <person name="Wong A."/>
            <person name="Wong G.K."/>
            <person name="Wu C.I."/>
            <person name="Wu G."/>
            <person name="Yamamoto D."/>
            <person name="Yang H.P."/>
            <person name="Yang S.P."/>
            <person name="Yorke J.A."/>
            <person name="Yoshida K."/>
            <person name="Zdobnov E."/>
            <person name="Zhang P."/>
            <person name="Zhang Y."/>
            <person name="Zimin A.V."/>
            <person name="Baldwin J."/>
            <person name="Abdouelleil A."/>
            <person name="Abdulkadir J."/>
            <person name="Abebe A."/>
            <person name="Abera B."/>
            <person name="Abreu J."/>
            <person name="Acer S.C."/>
            <person name="Aftuck L."/>
            <person name="Alexander A."/>
            <person name="An P."/>
            <person name="Anderson E."/>
            <person name="Anderson S."/>
            <person name="Arachi H."/>
            <person name="Azer M."/>
            <person name="Bachantsang P."/>
            <person name="Barry A."/>
            <person name="Bayul T."/>
            <person name="Berlin A."/>
            <person name="Bessette D."/>
            <person name="Bloom T."/>
            <person name="Blye J."/>
            <person name="Boguslavskiy L."/>
            <person name="Bonnet C."/>
            <person name="Boukhgalter B."/>
            <person name="Bourzgui I."/>
            <person name="Brown A."/>
            <person name="Cahill P."/>
            <person name="Channer S."/>
            <person name="Cheshatsang Y."/>
            <person name="Chuda L."/>
            <person name="Citroen M."/>
            <person name="Collymore A."/>
            <person name="Cooke P."/>
            <person name="Costello M."/>
            <person name="D'Aco K."/>
            <person name="Daza R."/>
            <person name="De Haan G."/>
            <person name="DeGray S."/>
            <person name="DeMaso C."/>
            <person name="Dhargay N."/>
            <person name="Dooley K."/>
            <person name="Dooley E."/>
            <person name="Doricent M."/>
            <person name="Dorje P."/>
            <person name="Dorjee K."/>
            <person name="Dupes A."/>
            <person name="Elong R."/>
            <person name="Falk J."/>
            <person name="Farina A."/>
            <person name="Faro S."/>
            <person name="Ferguson D."/>
            <person name="Fisher S."/>
            <person name="Foley C.D."/>
            <person name="Franke A."/>
            <person name="Friedrich D."/>
            <person name="Gadbois L."/>
            <person name="Gearin G."/>
            <person name="Gearin C.R."/>
            <person name="Giannoukos G."/>
            <person name="Goode T."/>
            <person name="Graham J."/>
            <person name="Grandbois E."/>
            <person name="Grewal S."/>
            <person name="Gyaltsen K."/>
            <person name="Hafez N."/>
            <person name="Hagos B."/>
            <person name="Hall J."/>
            <person name="Henson C."/>
            <person name="Hollinger A."/>
            <person name="Honan T."/>
            <person name="Huard M.D."/>
            <person name="Hughes L."/>
            <person name="Hurhula B."/>
            <person name="Husby M.E."/>
            <person name="Kamat A."/>
            <person name="Kanga B."/>
            <person name="Kashin S."/>
            <person name="Khazanovich D."/>
            <person name="Kisner P."/>
            <person name="Lance K."/>
            <person name="Lara M."/>
            <person name="Lee W."/>
            <person name="Lennon N."/>
            <person name="Letendre F."/>
            <person name="LeVine R."/>
            <person name="Lipovsky A."/>
            <person name="Liu X."/>
            <person name="Liu J."/>
            <person name="Liu S."/>
            <person name="Lokyitsang T."/>
            <person name="Lokyitsang Y."/>
            <person name="Lubonja R."/>
            <person name="Lui A."/>
            <person name="MacDonald P."/>
            <person name="Magnisalis V."/>
            <person name="Maru K."/>
            <person name="Matthews C."/>
            <person name="McCusker W."/>
            <person name="McDonough S."/>
            <person name="Mehta T."/>
            <person name="Meldrim J."/>
            <person name="Meneus L."/>
            <person name="Mihai O."/>
            <person name="Mihalev A."/>
            <person name="Mihova T."/>
            <person name="Mittelman R."/>
            <person name="Mlenga V."/>
            <person name="Montmayeur A."/>
            <person name="Mulrain L."/>
            <person name="Navidi A."/>
            <person name="Naylor J."/>
            <person name="Negash T."/>
            <person name="Nguyen T."/>
            <person name="Nguyen N."/>
            <person name="Nicol R."/>
            <person name="Norbu C."/>
            <person name="Norbu N."/>
            <person name="Novod N."/>
            <person name="O'Neill B."/>
            <person name="Osman S."/>
            <person name="Markiewicz E."/>
            <person name="Oyono O.L."/>
            <person name="Patti C."/>
            <person name="Phunkhang P."/>
            <person name="Pierre F."/>
            <person name="Priest M."/>
            <person name="Raghuraman S."/>
            <person name="Rege F."/>
            <person name="Reyes R."/>
            <person name="Rise C."/>
            <person name="Rogov P."/>
            <person name="Ross K."/>
            <person name="Ryan E."/>
            <person name="Settipalli S."/>
            <person name="Shea T."/>
            <person name="Sherpa N."/>
            <person name="Shi L."/>
            <person name="Shih D."/>
            <person name="Sparrow T."/>
            <person name="Spaulding J."/>
            <person name="Stalker J."/>
            <person name="Stange-Thomann N."/>
            <person name="Stavropoulos S."/>
            <person name="Stone C."/>
            <person name="Strader C."/>
            <person name="Tesfaye S."/>
            <person name="Thomson T."/>
            <person name="Thoulutsang Y."/>
            <person name="Thoulutsang D."/>
            <person name="Topham K."/>
            <person name="Topping I."/>
            <person name="Tsamla T."/>
            <person name="Vassiliev H."/>
            <person name="Vo A."/>
            <person name="Wangchuk T."/>
            <person name="Wangdi T."/>
            <person name="Weiand M."/>
            <person name="Wilkinson J."/>
            <person name="Wilson A."/>
            <person name="Yadav S."/>
            <person name="Young G."/>
            <person name="Yu Q."/>
            <person name="Zembek L."/>
            <person name="Zhong D."/>
            <person name="Zimmer A."/>
            <person name="Zwirko Z."/>
            <person name="Jaffe D.B."/>
            <person name="Alvarez P."/>
            <person name="Brockman W."/>
            <person name="Butler J."/>
            <person name="Chin C."/>
            <person name="Gnerre S."/>
            <person name="Grabherr M."/>
            <person name="Kleber M."/>
            <person name="Mauceli E."/>
            <person name="MacCallum I."/>
        </authorList>
    </citation>
    <scope>NUCLEOTIDE SEQUENCE [LARGE SCALE GENOMIC DNA]</scope>
    <source>
        <strain evidence="4 5">TSC#14021-0224.01</strain>
    </source>
</reference>
<dbReference type="OrthoDB" id="118951at2759"/>
<dbReference type="OMA" id="TIMLNFW"/>
<keyword evidence="1" id="KW-0812">Transmembrane</keyword>
<dbReference type="InterPro" id="IPR002656">
    <property type="entry name" value="Acyl_transf_3_dom"/>
</dbReference>
<feature type="transmembrane region" description="Helical" evidence="1">
    <location>
        <begin position="486"/>
        <end position="506"/>
    </location>
</feature>
<evidence type="ECO:0000313" key="5">
    <source>
        <dbReference type="Proteomes" id="UP000008711"/>
    </source>
</evidence>
<dbReference type="Proteomes" id="UP000008711">
    <property type="component" value="Unassembled WGS sequence"/>
</dbReference>
<dbReference type="GO" id="GO:0016747">
    <property type="term" value="F:acyltransferase activity, transferring groups other than amino-acyl groups"/>
    <property type="evidence" value="ECO:0007669"/>
    <property type="project" value="InterPro"/>
</dbReference>
<proteinExistence type="predicted"/>
<feature type="transmembrane region" description="Helical" evidence="1">
    <location>
        <begin position="630"/>
        <end position="651"/>
    </location>
</feature>
<keyword evidence="1" id="KW-1133">Transmembrane helix</keyword>
<dbReference type="EMBL" id="CH954182">
    <property type="protein sequence ID" value="EDV53996.1"/>
    <property type="molecule type" value="Genomic_DNA"/>
</dbReference>
<dbReference type="PhylomeDB" id="B3P7A7"/>
<feature type="transmembrane region" description="Helical" evidence="1">
    <location>
        <begin position="419"/>
        <end position="439"/>
    </location>
</feature>
<dbReference type="InterPro" id="IPR052728">
    <property type="entry name" value="O2_lipid_transport_reg"/>
</dbReference>
<sequence length="699" mass="77997">MVNIVGVVFLCGLVVISAGQPNDEDELLHFQRVSQLRALALDFAGQVRDLDVQELNILDSRVPSVQDMLCLSDLTALIAGLSNGQYWALKMFDSWGSKPSGLLTGNMYDLGNFDECLSINTEVSLGRTIQGKYCFLSVSPAQALGVQSSILGGFNTATCLPASCSAAHMNTFVGMLMKQLLNVSIPSSVMSISESSCQTSEREPWDGLTIAMIVILSVMGFLVAGFTMWDYCVVKNQDHIPSIVKVFSARANSRALFRIVAVNSGPNVIDCLHGIRCLSLIWVIFCHQYVMAFVAANINLFQSIWWAETPFASFVLHGFFAVDSFFILGGLLVALISLRLMDRNAGKLNVPLMYLHRLLRIVPLLAMAIVVYMKLMPIIADGPRFASGYTGKVACENGWYWTLLFVNNYTGDMCVGHSWYLSADMQLFILSPILLIAVYKWGKKAAAGIFVLIILLSGCLFATIMVNKYSLVLKKFSADAQKDLYYATHTHATPWLIGFLFGCILHMNRGKKFQLSRIVVWSGWILCLAMIFTSIFALYPYAKWFGPELSTFAEASYYTLTRIGWCLALCWVIFACQNGYGGLANSFLSSPLWQPFSRLSYSVFIWHMFFQEVNARSMRTNAYFSNYTMMLNFWSTFGFTVLFAYVMHLVIEAPFGGLDYLLRPKQKTAALVEEKSQIADNEHSNLEELKVTTSTPSES</sequence>
<dbReference type="HOGENOM" id="CLU_007874_2_2_1"/>
<evidence type="ECO:0000259" key="3">
    <source>
        <dbReference type="SMART" id="SM00703"/>
    </source>
</evidence>
<dbReference type="InterPro" id="IPR006621">
    <property type="entry name" value="Nose-resist-to-fluoxetine_N"/>
</dbReference>
<feature type="transmembrane region" description="Helical" evidence="1">
    <location>
        <begin position="207"/>
        <end position="229"/>
    </location>
</feature>
<keyword evidence="2" id="KW-0732">Signal</keyword>
<dbReference type="PANTHER" id="PTHR11161:SF0">
    <property type="entry name" value="O-ACYLTRANSFERASE LIKE PROTEIN"/>
    <property type="match status" value="1"/>
</dbReference>
<organism evidence="4 5">
    <name type="scientific">Drosophila erecta</name>
    <name type="common">Fruit fly</name>
    <dbReference type="NCBI Taxonomy" id="7220"/>
    <lineage>
        <taxon>Eukaryota</taxon>
        <taxon>Metazoa</taxon>
        <taxon>Ecdysozoa</taxon>
        <taxon>Arthropoda</taxon>
        <taxon>Hexapoda</taxon>
        <taxon>Insecta</taxon>
        <taxon>Pterygota</taxon>
        <taxon>Neoptera</taxon>
        <taxon>Endopterygota</taxon>
        <taxon>Diptera</taxon>
        <taxon>Brachycera</taxon>
        <taxon>Muscomorpha</taxon>
        <taxon>Ephydroidea</taxon>
        <taxon>Drosophilidae</taxon>
        <taxon>Drosophila</taxon>
        <taxon>Sophophora</taxon>
    </lineage>
</organism>
<evidence type="ECO:0000256" key="2">
    <source>
        <dbReference type="SAM" id="SignalP"/>
    </source>
</evidence>
<dbReference type="Pfam" id="PF01757">
    <property type="entry name" value="Acyl_transf_3"/>
    <property type="match status" value="1"/>
</dbReference>
<feature type="transmembrane region" description="Helical" evidence="1">
    <location>
        <begin position="280"/>
        <end position="302"/>
    </location>
</feature>
<accession>B3P7A7</accession>
<evidence type="ECO:0000256" key="1">
    <source>
        <dbReference type="SAM" id="Phobius"/>
    </source>
</evidence>
<feature type="signal peptide" evidence="2">
    <location>
        <begin position="1"/>
        <end position="19"/>
    </location>
</feature>
<feature type="transmembrane region" description="Helical" evidence="1">
    <location>
        <begin position="446"/>
        <end position="466"/>
    </location>
</feature>
<feature type="transmembrane region" description="Helical" evidence="1">
    <location>
        <begin position="314"/>
        <end position="338"/>
    </location>
</feature>
<keyword evidence="5" id="KW-1185">Reference proteome</keyword>
<dbReference type="SMART" id="SM00703">
    <property type="entry name" value="NRF"/>
    <property type="match status" value="1"/>
</dbReference>
<feature type="transmembrane region" description="Helical" evidence="1">
    <location>
        <begin position="518"/>
        <end position="542"/>
    </location>
</feature>
<keyword evidence="1" id="KW-0472">Membrane</keyword>
<feature type="transmembrane region" description="Helical" evidence="1">
    <location>
        <begin position="358"/>
        <end position="380"/>
    </location>
</feature>
<feature type="transmembrane region" description="Helical" evidence="1">
    <location>
        <begin position="562"/>
        <end position="580"/>
    </location>
</feature>
<dbReference type="eggNOG" id="KOG3700">
    <property type="taxonomic scope" value="Eukaryota"/>
</dbReference>
<gene>
    <name evidence="4" type="primary">Dere\GG12422</name>
    <name evidence="4" type="ORF">Dere_GG12422</name>
</gene>
<feature type="domain" description="Nose resistant-to-fluoxetine protein N-terminal" evidence="3">
    <location>
        <begin position="67"/>
        <end position="199"/>
    </location>
</feature>